<evidence type="ECO:0000313" key="3">
    <source>
        <dbReference type="Proteomes" id="UP001165641"/>
    </source>
</evidence>
<dbReference type="Proteomes" id="UP001165641">
    <property type="component" value="Unassembled WGS sequence"/>
</dbReference>
<organism evidence="2 3">
    <name type="scientific">Paracoccus onchidii</name>
    <dbReference type="NCBI Taxonomy" id="3017813"/>
    <lineage>
        <taxon>Bacteria</taxon>
        <taxon>Pseudomonadati</taxon>
        <taxon>Pseudomonadota</taxon>
        <taxon>Alphaproteobacteria</taxon>
        <taxon>Rhodobacterales</taxon>
        <taxon>Paracoccaceae</taxon>
        <taxon>Paracoccus</taxon>
    </lineage>
</organism>
<keyword evidence="1" id="KW-0732">Signal</keyword>
<proteinExistence type="predicted"/>
<evidence type="ECO:0008006" key="4">
    <source>
        <dbReference type="Google" id="ProtNLM"/>
    </source>
</evidence>
<reference evidence="2" key="1">
    <citation type="submission" date="2022-12" db="EMBL/GenBank/DDBJ databases">
        <title>Paracoccus onchidii sp. nov., isolated from a marine invertebrate from the South China Sea.</title>
        <authorList>
            <person name="Xu S."/>
            <person name="Liu Z."/>
            <person name="Xu Y."/>
        </authorList>
    </citation>
    <scope>NUCLEOTIDE SEQUENCE</scope>
    <source>
        <strain evidence="2">Z330</strain>
    </source>
</reference>
<feature type="signal peptide" evidence="1">
    <location>
        <begin position="1"/>
        <end position="22"/>
    </location>
</feature>
<dbReference type="RefSeq" id="WP_271888716.1">
    <property type="nucleotide sequence ID" value="NZ_JAQBIE010000009.1"/>
</dbReference>
<dbReference type="EMBL" id="JAQBIE010000009">
    <property type="protein sequence ID" value="MDB6177603.1"/>
    <property type="molecule type" value="Genomic_DNA"/>
</dbReference>
<keyword evidence="3" id="KW-1185">Reference proteome</keyword>
<sequence length="110" mass="11634">MFLRTLLLWAVLVLALPWGAYAGGHGRFAAPSPSVTQHEVSEQVVTPKLFGVRRCHGTAVAGSSCPFDSVLLPSVPLSLAGPSGVRIWPAKTPPRKGITPLAMLDPPKQV</sequence>
<feature type="chain" id="PRO_5045249954" description="DUF2946 domain-containing protein" evidence="1">
    <location>
        <begin position="23"/>
        <end position="110"/>
    </location>
</feature>
<gene>
    <name evidence="2" type="ORF">PAF17_08755</name>
</gene>
<accession>A0ABT4ZE21</accession>
<name>A0ABT4ZE21_9RHOB</name>
<protein>
    <recommendedName>
        <fullName evidence="4">DUF2946 domain-containing protein</fullName>
    </recommendedName>
</protein>
<evidence type="ECO:0000256" key="1">
    <source>
        <dbReference type="SAM" id="SignalP"/>
    </source>
</evidence>
<comment type="caution">
    <text evidence="2">The sequence shown here is derived from an EMBL/GenBank/DDBJ whole genome shotgun (WGS) entry which is preliminary data.</text>
</comment>
<evidence type="ECO:0000313" key="2">
    <source>
        <dbReference type="EMBL" id="MDB6177603.1"/>
    </source>
</evidence>